<feature type="domain" description="Transcription factor IIIC 90kDa subunit N-terminal" evidence="2">
    <location>
        <begin position="26"/>
        <end position="533"/>
    </location>
</feature>
<evidence type="ECO:0000313" key="4">
    <source>
        <dbReference type="EMBL" id="KPM42415.1"/>
    </source>
</evidence>
<dbReference type="Pfam" id="PF12660">
    <property type="entry name" value="zf-TFIIIC"/>
    <property type="match status" value="1"/>
</dbReference>
<protein>
    <submittedName>
        <fullName evidence="4">Uncharacterized protein</fullName>
    </submittedName>
</protein>
<feature type="region of interest" description="Disordered" evidence="1">
    <location>
        <begin position="478"/>
        <end position="499"/>
    </location>
</feature>
<reference evidence="4 5" key="1">
    <citation type="submission" date="2015-09" db="EMBL/GenBank/DDBJ databases">
        <title>Draft genome of a European isolate of the apple canker pathogen Neonectria ditissima.</title>
        <authorList>
            <person name="Gomez-Cortecero A."/>
            <person name="Harrison R.J."/>
            <person name="Armitage A.D."/>
        </authorList>
    </citation>
    <scope>NUCLEOTIDE SEQUENCE [LARGE SCALE GENOMIC DNA]</scope>
    <source>
        <strain evidence="4 5">R09/05</strain>
    </source>
</reference>
<sequence length="691" mass="75806">MDKSKTRPLKTIHLKSRPLTTHALAWSCDAELAIATDDTIYIFLPEYPKSTDRDEAAEEEQHQFSLSLRASGLIRPNPTINAQLCSFAGVRVAAPSTTEENWFAGVGSGLVTSSGASVCQIIRLEWSPNGLGRNLRPILTAMSTNGAIVALGEHIDRQSTVITGMRTRGFKAWKTLWGLGAHLPLPDSSEEEGYRNMNERIKAFSWAKELSTGKALLAYCNDADEVAIMGVQLFSRPKSSEPTSEEAVWDIQEVARFDGRGRHTKEDATDITDPDFVPHGSAFSLKWSPWFDSRGKRTAVLGYLSKNHVGFRRITILDDWTNGEVPQVKVEEGDIATICTFLSTDAFIEWEDSICMEDNKPVVKGVIGTPFDVKPFQVSLSDPPKKSEEPHYTWECSTTYSSEGENTSTNPITGLVMHRRDESTTAATPHYSLVRLSAAASNQDWYQTNLPDTGSNPPQWAGKIGKLTTRLVSRASALEGLDSDSDDSEDELMEEDGPKLQVHQSRFRIWGMAASPGGGSTAVLVSQYSTQHPERRAVSKLIFGWRSRTEDQDNVQVLGTTTSAGLTTEGQLWEWMYGGGPEVPGTTIENKASVEARESPLRERFRELISKQRCVFCDSTLQPAGDEVNSRCASTGLAIIGPDISRICSVCELRCLKVTELSRIAEEQFGAGTKIESSGEVCGGCGGKFVA</sequence>
<feature type="domain" description="Transcription factor IIIC putative zinc-finger" evidence="3">
    <location>
        <begin position="629"/>
        <end position="689"/>
    </location>
</feature>
<gene>
    <name evidence="4" type="ORF">AK830_g4154</name>
</gene>
<feature type="compositionally biased region" description="Acidic residues" evidence="1">
    <location>
        <begin position="481"/>
        <end position="495"/>
    </location>
</feature>
<dbReference type="Pfam" id="PF12657">
    <property type="entry name" value="TFIIIC_delta"/>
    <property type="match status" value="1"/>
</dbReference>
<evidence type="ECO:0000313" key="5">
    <source>
        <dbReference type="Proteomes" id="UP000050424"/>
    </source>
</evidence>
<proteinExistence type="predicted"/>
<dbReference type="AlphaFoldDB" id="A0A0P7BPH6"/>
<dbReference type="OrthoDB" id="192611at2759"/>
<keyword evidence="5" id="KW-1185">Reference proteome</keyword>
<evidence type="ECO:0000259" key="3">
    <source>
        <dbReference type="Pfam" id="PF12660"/>
    </source>
</evidence>
<dbReference type="InterPro" id="IPR024764">
    <property type="entry name" value="TFIIIC_Znf"/>
</dbReference>
<dbReference type="EMBL" id="LKCW01000049">
    <property type="protein sequence ID" value="KPM42415.1"/>
    <property type="molecule type" value="Genomic_DNA"/>
</dbReference>
<dbReference type="STRING" id="78410.A0A0P7BPH6"/>
<evidence type="ECO:0000259" key="2">
    <source>
        <dbReference type="Pfam" id="PF12657"/>
    </source>
</evidence>
<evidence type="ECO:0000256" key="1">
    <source>
        <dbReference type="SAM" id="MobiDB-lite"/>
    </source>
</evidence>
<dbReference type="Proteomes" id="UP000050424">
    <property type="component" value="Unassembled WGS sequence"/>
</dbReference>
<accession>A0A0P7BPH6</accession>
<dbReference type="InterPro" id="IPR024761">
    <property type="entry name" value="TFIIIC_delta_N"/>
</dbReference>
<comment type="caution">
    <text evidence="4">The sequence shown here is derived from an EMBL/GenBank/DDBJ whole genome shotgun (WGS) entry which is preliminary data.</text>
</comment>
<name>A0A0P7BPH6_9HYPO</name>
<organism evidence="4 5">
    <name type="scientific">Neonectria ditissima</name>
    <dbReference type="NCBI Taxonomy" id="78410"/>
    <lineage>
        <taxon>Eukaryota</taxon>
        <taxon>Fungi</taxon>
        <taxon>Dikarya</taxon>
        <taxon>Ascomycota</taxon>
        <taxon>Pezizomycotina</taxon>
        <taxon>Sordariomycetes</taxon>
        <taxon>Hypocreomycetidae</taxon>
        <taxon>Hypocreales</taxon>
        <taxon>Nectriaceae</taxon>
        <taxon>Neonectria</taxon>
    </lineage>
</organism>